<organism evidence="2 3">
    <name type="scientific">Ficus carica</name>
    <name type="common">Common fig</name>
    <dbReference type="NCBI Taxonomy" id="3494"/>
    <lineage>
        <taxon>Eukaryota</taxon>
        <taxon>Viridiplantae</taxon>
        <taxon>Streptophyta</taxon>
        <taxon>Embryophyta</taxon>
        <taxon>Tracheophyta</taxon>
        <taxon>Spermatophyta</taxon>
        <taxon>Magnoliopsida</taxon>
        <taxon>eudicotyledons</taxon>
        <taxon>Gunneridae</taxon>
        <taxon>Pentapetalae</taxon>
        <taxon>rosids</taxon>
        <taxon>fabids</taxon>
        <taxon>Rosales</taxon>
        <taxon>Moraceae</taxon>
        <taxon>Ficeae</taxon>
        <taxon>Ficus</taxon>
    </lineage>
</organism>
<proteinExistence type="predicted"/>
<accession>A0AA88IYT7</accession>
<sequence>MRFSLSLLVDLRGPAPVTVGRSLQRQDWNQRRCEKLDCDGDENETRRWHEEPNRDGIENATGFQWRDERDRDGI</sequence>
<reference evidence="2" key="1">
    <citation type="submission" date="2023-07" db="EMBL/GenBank/DDBJ databases">
        <title>draft genome sequence of fig (Ficus carica).</title>
        <authorList>
            <person name="Takahashi T."/>
            <person name="Nishimura K."/>
        </authorList>
    </citation>
    <scope>NUCLEOTIDE SEQUENCE</scope>
</reference>
<feature type="compositionally biased region" description="Basic and acidic residues" evidence="1">
    <location>
        <begin position="40"/>
        <end position="57"/>
    </location>
</feature>
<dbReference type="EMBL" id="BTGU01000070">
    <property type="protein sequence ID" value="GMN57397.1"/>
    <property type="molecule type" value="Genomic_DNA"/>
</dbReference>
<evidence type="ECO:0000313" key="2">
    <source>
        <dbReference type="EMBL" id="GMN57397.1"/>
    </source>
</evidence>
<gene>
    <name evidence="2" type="ORF">TIFTF001_026505</name>
</gene>
<feature type="compositionally biased region" description="Basic and acidic residues" evidence="1">
    <location>
        <begin position="65"/>
        <end position="74"/>
    </location>
</feature>
<name>A0AA88IYT7_FICCA</name>
<feature type="region of interest" description="Disordered" evidence="1">
    <location>
        <begin position="40"/>
        <end position="74"/>
    </location>
</feature>
<keyword evidence="3" id="KW-1185">Reference proteome</keyword>
<protein>
    <submittedName>
        <fullName evidence="2">Uncharacterized protein</fullName>
    </submittedName>
</protein>
<comment type="caution">
    <text evidence="2">The sequence shown here is derived from an EMBL/GenBank/DDBJ whole genome shotgun (WGS) entry which is preliminary data.</text>
</comment>
<evidence type="ECO:0000313" key="3">
    <source>
        <dbReference type="Proteomes" id="UP001187192"/>
    </source>
</evidence>
<dbReference type="Proteomes" id="UP001187192">
    <property type="component" value="Unassembled WGS sequence"/>
</dbReference>
<evidence type="ECO:0000256" key="1">
    <source>
        <dbReference type="SAM" id="MobiDB-lite"/>
    </source>
</evidence>
<dbReference type="AlphaFoldDB" id="A0AA88IYT7"/>